<dbReference type="OrthoDB" id="3634130at2759"/>
<dbReference type="PANTHER" id="PTHR42085">
    <property type="entry name" value="F-BOX DOMAIN-CONTAINING PROTEIN"/>
    <property type="match status" value="1"/>
</dbReference>
<name>A0A9P3CTJ0_9PEZI</name>
<proteinExistence type="predicted"/>
<dbReference type="GeneID" id="68295987"/>
<dbReference type="AlphaFoldDB" id="A0A9P3CTJ0"/>
<comment type="caution">
    <text evidence="1">The sequence shown here is derived from an EMBL/GenBank/DDBJ whole genome shotgun (WGS) entry which is preliminary data.</text>
</comment>
<dbReference type="RefSeq" id="XP_044661804.1">
    <property type="nucleotide sequence ID" value="XM_044805869.1"/>
</dbReference>
<gene>
    <name evidence="1" type="ORF">CKM354_001041200</name>
</gene>
<dbReference type="InterPro" id="IPR038883">
    <property type="entry name" value="AN11006-like"/>
</dbReference>
<reference evidence="1 2" key="1">
    <citation type="submission" date="2021-01" db="EMBL/GenBank/DDBJ databases">
        <title>Cercospora kikuchii MAFF 305040 whole genome shotgun sequence.</title>
        <authorList>
            <person name="Kashiwa T."/>
            <person name="Suzuki T."/>
        </authorList>
    </citation>
    <scope>NUCLEOTIDE SEQUENCE [LARGE SCALE GENOMIC DNA]</scope>
    <source>
        <strain evidence="1 2">MAFF 305040</strain>
    </source>
</reference>
<dbReference type="PANTHER" id="PTHR42085:SF2">
    <property type="entry name" value="F-BOX DOMAIN-CONTAINING PROTEIN"/>
    <property type="match status" value="1"/>
</dbReference>
<accession>A0A9P3CTJ0</accession>
<dbReference type="EMBL" id="BOLY01000007">
    <property type="protein sequence ID" value="GIZ47317.1"/>
    <property type="molecule type" value="Genomic_DNA"/>
</dbReference>
<protein>
    <submittedName>
        <fullName evidence="1">Uncharacterized protein</fullName>
    </submittedName>
</protein>
<dbReference type="Proteomes" id="UP000825890">
    <property type="component" value="Unassembled WGS sequence"/>
</dbReference>
<evidence type="ECO:0000313" key="1">
    <source>
        <dbReference type="EMBL" id="GIZ47317.1"/>
    </source>
</evidence>
<keyword evidence="2" id="KW-1185">Reference proteome</keyword>
<sequence length="307" mass="34690">MLDTQINDPIGSIGVRLEDVIDGFQNAMKDFELPLTFVVGTGEEAGMDLYTITSGAARAYLRDRLTPPRQGTFNFMGLPSELREKILKMLLVFPKPALTIGDRGTGSSSSESRKLGLLSREDQVEPAYGTLFSGQHNRIVVEPLEKTLALLGVSKQMRDEALPLFYGQNKFRFGSLDHLRTAITKMTYKTIKNIQDIRIVMQDHSSSRRSLQGYRQLSPKNLVLLVPLHSSFWHFCTGSNEWESKTPTEAQLEKLDPLAELWDIVAVARRTKHLEIQGPGFLGDWLRQKIDSEEEMPECTEDENMDD</sequence>
<organism evidence="1 2">
    <name type="scientific">Cercospora kikuchii</name>
    <dbReference type="NCBI Taxonomy" id="84275"/>
    <lineage>
        <taxon>Eukaryota</taxon>
        <taxon>Fungi</taxon>
        <taxon>Dikarya</taxon>
        <taxon>Ascomycota</taxon>
        <taxon>Pezizomycotina</taxon>
        <taxon>Dothideomycetes</taxon>
        <taxon>Dothideomycetidae</taxon>
        <taxon>Mycosphaerellales</taxon>
        <taxon>Mycosphaerellaceae</taxon>
        <taxon>Cercospora</taxon>
    </lineage>
</organism>
<evidence type="ECO:0000313" key="2">
    <source>
        <dbReference type="Proteomes" id="UP000825890"/>
    </source>
</evidence>